<feature type="compositionally biased region" description="Basic and acidic residues" evidence="1">
    <location>
        <begin position="122"/>
        <end position="139"/>
    </location>
</feature>
<feature type="region of interest" description="Disordered" evidence="1">
    <location>
        <begin position="387"/>
        <end position="408"/>
    </location>
</feature>
<name>A0AAN8BQS7_9TELE</name>
<reference evidence="3 4" key="1">
    <citation type="journal article" date="2023" name="Mol. Biol. Evol.">
        <title>Genomics of Secondarily Temperate Adaptation in the Only Non-Antarctic Icefish.</title>
        <authorList>
            <person name="Rivera-Colon A.G."/>
            <person name="Rayamajhi N."/>
            <person name="Minhas B.F."/>
            <person name="Madrigal G."/>
            <person name="Bilyk K.T."/>
            <person name="Yoon V."/>
            <person name="Hune M."/>
            <person name="Gregory S."/>
            <person name="Cheng C.H.C."/>
            <person name="Catchen J.M."/>
        </authorList>
    </citation>
    <scope>NUCLEOTIDE SEQUENCE [LARGE SCALE GENOMIC DNA]</scope>
    <source>
        <strain evidence="3">JC2023a</strain>
    </source>
</reference>
<dbReference type="PROSITE" id="PS00028">
    <property type="entry name" value="ZINC_FINGER_C2H2_1"/>
    <property type="match status" value="1"/>
</dbReference>
<feature type="domain" description="C2H2-type" evidence="2">
    <location>
        <begin position="356"/>
        <end position="377"/>
    </location>
</feature>
<dbReference type="EMBL" id="JAULUE010002057">
    <property type="protein sequence ID" value="KAK5889721.1"/>
    <property type="molecule type" value="Genomic_DNA"/>
</dbReference>
<evidence type="ECO:0000256" key="1">
    <source>
        <dbReference type="SAM" id="MobiDB-lite"/>
    </source>
</evidence>
<dbReference type="Proteomes" id="UP001335648">
    <property type="component" value="Unassembled WGS sequence"/>
</dbReference>
<dbReference type="InterPro" id="IPR013087">
    <property type="entry name" value="Znf_C2H2_type"/>
</dbReference>
<feature type="compositionally biased region" description="Low complexity" evidence="1">
    <location>
        <begin position="298"/>
        <end position="308"/>
    </location>
</feature>
<sequence length="408" mass="43935">MLHSKLHFAITSDPSESPKRPKSPAEEVDTSGGKTEAEETGCSSNPMDEETHNDPAESPDTEQRPRVGRDGSARHPEVRVESGAGAGKQTCNPAEQAEKMAEARVNDHPFYDWSETEDGDAEEKTHMDADDKCDPRNVPESDGGVQQDTHVEDATEEKTPHPDEKSQEKLESRRPHRRPAEGRQRAGRGQAEGRQRAGRGQAEGRQRAGRGQAEGRQRAGRGPAEGRQRAGRGQAEGRQRAGTGGRQRAGRGQAEGRQRAGRGQAEGRQRAGRGQAQEAAEGRQRAGRGQAEGRQRAGRGQAQEAGRGPAEGRQRAGTGPAEGRQRAGRGQAEGRHRRPAGAGRGQAEGRQRAGTCPHCPSIFREEASLDRHIRSGHNSVAKYLEKAATPPQIQHTPLSGDNVQGKGK</sequence>
<evidence type="ECO:0000313" key="3">
    <source>
        <dbReference type="EMBL" id="KAK5889721.1"/>
    </source>
</evidence>
<gene>
    <name evidence="3" type="ORF">CesoFtcFv8_015698</name>
</gene>
<feature type="compositionally biased region" description="Basic and acidic residues" evidence="1">
    <location>
        <begin position="96"/>
        <end position="110"/>
    </location>
</feature>
<keyword evidence="4" id="KW-1185">Reference proteome</keyword>
<feature type="compositionally biased region" description="Polar residues" evidence="1">
    <location>
        <begin position="391"/>
        <end position="402"/>
    </location>
</feature>
<evidence type="ECO:0000313" key="4">
    <source>
        <dbReference type="Proteomes" id="UP001335648"/>
    </source>
</evidence>
<feature type="region of interest" description="Disordered" evidence="1">
    <location>
        <begin position="1"/>
        <end position="359"/>
    </location>
</feature>
<feature type="compositionally biased region" description="Basic and acidic residues" evidence="1">
    <location>
        <begin position="149"/>
        <end position="184"/>
    </location>
</feature>
<feature type="compositionally biased region" description="Basic and acidic residues" evidence="1">
    <location>
        <begin position="16"/>
        <end position="25"/>
    </location>
</feature>
<protein>
    <recommendedName>
        <fullName evidence="2">C2H2-type domain-containing protein</fullName>
    </recommendedName>
</protein>
<dbReference type="AlphaFoldDB" id="A0AAN8BQS7"/>
<comment type="caution">
    <text evidence="3">The sequence shown here is derived from an EMBL/GenBank/DDBJ whole genome shotgun (WGS) entry which is preliminary data.</text>
</comment>
<organism evidence="3 4">
    <name type="scientific">Champsocephalus esox</name>
    <name type="common">pike icefish</name>
    <dbReference type="NCBI Taxonomy" id="159716"/>
    <lineage>
        <taxon>Eukaryota</taxon>
        <taxon>Metazoa</taxon>
        <taxon>Chordata</taxon>
        <taxon>Craniata</taxon>
        <taxon>Vertebrata</taxon>
        <taxon>Euteleostomi</taxon>
        <taxon>Actinopterygii</taxon>
        <taxon>Neopterygii</taxon>
        <taxon>Teleostei</taxon>
        <taxon>Neoteleostei</taxon>
        <taxon>Acanthomorphata</taxon>
        <taxon>Eupercaria</taxon>
        <taxon>Perciformes</taxon>
        <taxon>Notothenioidei</taxon>
        <taxon>Channichthyidae</taxon>
        <taxon>Champsocephalus</taxon>
    </lineage>
</organism>
<proteinExistence type="predicted"/>
<evidence type="ECO:0000259" key="2">
    <source>
        <dbReference type="PROSITE" id="PS00028"/>
    </source>
</evidence>
<accession>A0AAN8BQS7</accession>
<feature type="compositionally biased region" description="Basic and acidic residues" evidence="1">
    <location>
        <begin position="49"/>
        <end position="80"/>
    </location>
</feature>